<evidence type="ECO:0000313" key="1">
    <source>
        <dbReference type="EMBL" id="KKB77400.1"/>
    </source>
</evidence>
<gene>
    <name evidence="1" type="ORF">VW35_14655</name>
</gene>
<accession>A0A0F5L591</accession>
<protein>
    <submittedName>
        <fullName evidence="1">Uncharacterized protein</fullName>
    </submittedName>
</protein>
<proteinExistence type="predicted"/>
<feature type="non-terminal residue" evidence="1">
    <location>
        <position position="1"/>
    </location>
</feature>
<dbReference type="AlphaFoldDB" id="A0A0F5L591"/>
<reference evidence="1 2" key="1">
    <citation type="submission" date="2015-03" db="EMBL/GenBank/DDBJ databases">
        <authorList>
            <person name="Hassan Y.I."/>
            <person name="Lepp D."/>
            <person name="Zhou T."/>
        </authorList>
    </citation>
    <scope>NUCLEOTIDE SEQUENCE [LARGE SCALE GENOMIC DNA]</scope>
    <source>
        <strain evidence="1 2">GH2-10</strain>
    </source>
</reference>
<organism evidence="1 2">
    <name type="scientific">Devosia soli</name>
    <dbReference type="NCBI Taxonomy" id="361041"/>
    <lineage>
        <taxon>Bacteria</taxon>
        <taxon>Pseudomonadati</taxon>
        <taxon>Pseudomonadota</taxon>
        <taxon>Alphaproteobacteria</taxon>
        <taxon>Hyphomicrobiales</taxon>
        <taxon>Devosiaceae</taxon>
        <taxon>Devosia</taxon>
    </lineage>
</organism>
<evidence type="ECO:0000313" key="2">
    <source>
        <dbReference type="Proteomes" id="UP000033514"/>
    </source>
</evidence>
<dbReference type="Proteomes" id="UP000033514">
    <property type="component" value="Unassembled WGS sequence"/>
</dbReference>
<dbReference type="EMBL" id="LAJG01000025">
    <property type="protein sequence ID" value="KKB77400.1"/>
    <property type="molecule type" value="Genomic_DNA"/>
</dbReference>
<name>A0A0F5L591_9HYPH</name>
<dbReference type="PATRIC" id="fig|361041.3.peg.2321"/>
<keyword evidence="2" id="KW-1185">Reference proteome</keyword>
<comment type="caution">
    <text evidence="1">The sequence shown here is derived from an EMBL/GenBank/DDBJ whole genome shotgun (WGS) entry which is preliminary data.</text>
</comment>
<sequence length="88" mass="9711">VSSGQFRRDTAGLLSIRPGTTSSNWKLLSLGIGADIETHTVIKSDVQIIQLKPKRQTGAPWRLPPDRVIKQTSETAGYWHDWARGLGS</sequence>